<name>A3QGL3_SHELP</name>
<dbReference type="AlphaFoldDB" id="A3QGL3"/>
<organism evidence="1 2">
    <name type="scientific">Shewanella loihica (strain ATCC BAA-1088 / PV-4)</name>
    <dbReference type="NCBI Taxonomy" id="323850"/>
    <lineage>
        <taxon>Bacteria</taxon>
        <taxon>Pseudomonadati</taxon>
        <taxon>Pseudomonadota</taxon>
        <taxon>Gammaproteobacteria</taxon>
        <taxon>Alteromonadales</taxon>
        <taxon>Shewanellaceae</taxon>
        <taxon>Shewanella</taxon>
    </lineage>
</organism>
<dbReference type="Proteomes" id="UP000001558">
    <property type="component" value="Chromosome"/>
</dbReference>
<accession>A3QGL3</accession>
<evidence type="ECO:0000313" key="1">
    <source>
        <dbReference type="EMBL" id="ABO24611.1"/>
    </source>
</evidence>
<dbReference type="Gene3D" id="3.40.50.450">
    <property type="match status" value="1"/>
</dbReference>
<dbReference type="HOGENOM" id="CLU_1102208_0_0_6"/>
<keyword evidence="2" id="KW-1185">Reference proteome</keyword>
<sequence>MEEIDKRIENLYNFLGLLDEWTETRSSEARSAINRAKRGVQREVIEAGCLHTMTISPPPAVGGLVMQNVNPFDMIFDKVYLRSLNPYVRDMINQTIGVLEDRKNNPQENLLDRNEAQMKFQIQQGYVFVAMPIGPANPFDDVLDAIKETCQKCGLNAERVDEAQANERITDRILESIQKAEYVIVDLTESRPNVFYEAGYAQGIGKLPIYIARKGTNLEFDLKDYPVIFFDSYRDLKSGLEARFRGLAEANV</sequence>
<gene>
    <name evidence="1" type="ordered locus">Shew_2745</name>
</gene>
<dbReference type="RefSeq" id="WP_011866542.1">
    <property type="nucleotide sequence ID" value="NC_009092.1"/>
</dbReference>
<proteinExistence type="predicted"/>
<protein>
    <submittedName>
        <fullName evidence="1">Uncharacterized protein</fullName>
    </submittedName>
</protein>
<dbReference type="OrthoDB" id="5180013at2"/>
<dbReference type="KEGG" id="slo:Shew_2745"/>
<evidence type="ECO:0000313" key="2">
    <source>
        <dbReference type="Proteomes" id="UP000001558"/>
    </source>
</evidence>
<dbReference type="eggNOG" id="COG3613">
    <property type="taxonomic scope" value="Bacteria"/>
</dbReference>
<dbReference type="EMBL" id="CP000606">
    <property type="protein sequence ID" value="ABO24611.1"/>
    <property type="molecule type" value="Genomic_DNA"/>
</dbReference>
<reference evidence="1 2" key="1">
    <citation type="submission" date="2007-03" db="EMBL/GenBank/DDBJ databases">
        <title>Complete sequence of Shewanella loihica PV-4.</title>
        <authorList>
            <consortium name="US DOE Joint Genome Institute"/>
            <person name="Copeland A."/>
            <person name="Lucas S."/>
            <person name="Lapidus A."/>
            <person name="Barry K."/>
            <person name="Detter J.C."/>
            <person name="Glavina del Rio T."/>
            <person name="Hammon N."/>
            <person name="Israni S."/>
            <person name="Dalin E."/>
            <person name="Tice H."/>
            <person name="Pitluck S."/>
            <person name="Chain P."/>
            <person name="Malfatti S."/>
            <person name="Shin M."/>
            <person name="Vergez L."/>
            <person name="Schmutz J."/>
            <person name="Larimer F."/>
            <person name="Land M."/>
            <person name="Hauser L."/>
            <person name="Kyrpides N."/>
            <person name="Mikhailova N."/>
            <person name="Romine M.F."/>
            <person name="Serres G."/>
            <person name="Fredrickson J."/>
            <person name="Tiedje J."/>
            <person name="Richardson P."/>
        </authorList>
    </citation>
    <scope>NUCLEOTIDE SEQUENCE [LARGE SCALE GENOMIC DNA]</scope>
    <source>
        <strain evidence="2">ATCC BAA-1088 / PV-4</strain>
    </source>
</reference>